<comment type="caution">
    <text evidence="1">The sequence shown here is derived from an EMBL/GenBank/DDBJ whole genome shotgun (WGS) entry which is preliminary data.</text>
</comment>
<protein>
    <submittedName>
        <fullName evidence="1">Uncharacterized protein</fullName>
    </submittedName>
</protein>
<name>A0A2T3J6A4_9GAMM</name>
<reference evidence="1 2" key="1">
    <citation type="submission" date="2018-01" db="EMBL/GenBank/DDBJ databases">
        <title>Whole genome sequencing of Histamine producing bacteria.</title>
        <authorList>
            <person name="Butler K."/>
        </authorList>
    </citation>
    <scope>NUCLEOTIDE SEQUENCE [LARGE SCALE GENOMIC DNA]</scope>
    <source>
        <strain evidence="1 2">JCM 12947</strain>
    </source>
</reference>
<dbReference type="AlphaFoldDB" id="A0A2T3J6A4"/>
<evidence type="ECO:0000313" key="1">
    <source>
        <dbReference type="EMBL" id="PSU43030.1"/>
    </source>
</evidence>
<evidence type="ECO:0000313" key="2">
    <source>
        <dbReference type="Proteomes" id="UP000240987"/>
    </source>
</evidence>
<dbReference type="Proteomes" id="UP000240987">
    <property type="component" value="Unassembled WGS sequence"/>
</dbReference>
<accession>A0A2T3J6A4</accession>
<proteinExistence type="predicted"/>
<sequence>MVTSIIKRGIAMNKHDDTKNKQNLVDAFLSGILVALQSIALCDRAEVATEIVAGIGDDINRLVEIAKNEGGVDAETINWLVSNEIIDRRHLTKMTQQHSM</sequence>
<organism evidence="1 2">
    <name type="scientific">Photobacterium frigidiphilum</name>
    <dbReference type="NCBI Taxonomy" id="264736"/>
    <lineage>
        <taxon>Bacteria</taxon>
        <taxon>Pseudomonadati</taxon>
        <taxon>Pseudomonadota</taxon>
        <taxon>Gammaproteobacteria</taxon>
        <taxon>Vibrionales</taxon>
        <taxon>Vibrionaceae</taxon>
        <taxon>Photobacterium</taxon>
    </lineage>
</organism>
<keyword evidence="2" id="KW-1185">Reference proteome</keyword>
<dbReference type="EMBL" id="PYMJ01000060">
    <property type="protein sequence ID" value="PSU43030.1"/>
    <property type="molecule type" value="Genomic_DNA"/>
</dbReference>
<gene>
    <name evidence="1" type="ORF">C9J12_28385</name>
</gene>